<reference evidence="5 8" key="2">
    <citation type="submission" date="2019-07" db="EMBL/GenBank/DDBJ databases">
        <title>Whole genome shotgun sequence of Halomonas cupida NBRC 102219.</title>
        <authorList>
            <person name="Hosoyama A."/>
            <person name="Uohara A."/>
            <person name="Ohji S."/>
            <person name="Ichikawa N."/>
        </authorList>
    </citation>
    <scope>NUCLEOTIDE SEQUENCE [LARGE SCALE GENOMIC DNA]</scope>
    <source>
        <strain evidence="5 8">NBRC 102219</strain>
    </source>
</reference>
<dbReference type="Gene3D" id="1.10.510.40">
    <property type="match status" value="1"/>
</dbReference>
<feature type="domain" description="Aerobactin siderophore biosynthesis IucA/IucC N-terminal" evidence="3">
    <location>
        <begin position="220"/>
        <end position="462"/>
    </location>
</feature>
<dbReference type="PANTHER" id="PTHR34384">
    <property type="entry name" value="L-2,3-DIAMINOPROPANOATE--CITRATE LIGASE"/>
    <property type="match status" value="1"/>
</dbReference>
<proteinExistence type="predicted"/>
<gene>
    <name evidence="5" type="ORF">HCU01_38260</name>
    <name evidence="6" type="ORF">SAMN05660971_01235</name>
</gene>
<evidence type="ECO:0000313" key="7">
    <source>
        <dbReference type="Proteomes" id="UP000184123"/>
    </source>
</evidence>
<name>A0A1M7CTE8_9GAMM</name>
<dbReference type="PANTHER" id="PTHR34384:SF6">
    <property type="entry name" value="STAPHYLOFERRIN B SYNTHASE"/>
    <property type="match status" value="1"/>
</dbReference>
<sequence length="681" mass="75848">MNSAQMQPVSMSPTLMTSAQTTPEGESHSNAQQYAENQLMQALVDGLWVEGFFDGVTAEWLTPEQADSLIGELPEHTLLPESVLLSEQALLMEQASRRLWRWQHEAGGSLVMLMQPGITQAWEKVPGSRVFHVEGNPAGLDPVGLNSVELNHAPSWRVLTPRELMLEVLKGQKGLTEDSLGQGERVFLEALRVSEVQTALSVDHRVDTRQLLDRTSAEFFTVMEQWASLLDRPYHPTAKAKQGMSDSEYLAWMAEFAQPVALLWVAIPRDQMQTGAAANNTDGGPAAWMANAETRDALQAALAQHGLAETHVAIPVHPWQHQHALPKWLAQAFEAGHCVTLEVESKPWLATSSLRSLAPMNDSAHYLKLPMAIHSLGASRYLPAVKMLNGDLSARLLHQARDKDERLARSLYLCDEGKWWAFMPPDATLFDEAPRHLSAMVRSYPSQLLEDDSYRLIPMAALGTPLPEGNHHFFDDWLAHRGLETSAETVTGLFTELCQCFFELNLRMFRLGMLAEVHGQNAVLVWKDGQCDGLLLRDHDSLRITVSRLEEHGMEDPCYCIKPGHANTLYHDDLEALLFWMQTLAIQVNLRAIIDTLAGHYAIPAASLWTAMAQVIDSQIEAIPFSAEDRQLLRGQLLEAEDWPYKLLIAPIIERAGGPGSMPFGTGRTTNPFRQVAVLEE</sequence>
<feature type="domain" description="Aerobactin siderophore biosynthesis IucA/IucC-like C-terminal" evidence="4">
    <location>
        <begin position="508"/>
        <end position="646"/>
    </location>
</feature>
<dbReference type="InterPro" id="IPR022770">
    <property type="entry name" value="IucA/IucC-like_C"/>
</dbReference>
<dbReference type="RefSeq" id="WP_200802148.1">
    <property type="nucleotide sequence ID" value="NZ_BJXU01000171.1"/>
</dbReference>
<dbReference type="Pfam" id="PF06276">
    <property type="entry name" value="FhuF"/>
    <property type="match status" value="1"/>
</dbReference>
<evidence type="ECO:0000313" key="6">
    <source>
        <dbReference type="EMBL" id="SHL70598.1"/>
    </source>
</evidence>
<dbReference type="STRING" id="44933.SAMN05660971_01235"/>
<dbReference type="Pfam" id="PF04183">
    <property type="entry name" value="IucA_IucC"/>
    <property type="match status" value="1"/>
</dbReference>
<dbReference type="GO" id="GO:0019290">
    <property type="term" value="P:siderophore biosynthetic process"/>
    <property type="evidence" value="ECO:0007669"/>
    <property type="project" value="InterPro"/>
</dbReference>
<dbReference type="Proteomes" id="UP000184123">
    <property type="component" value="Unassembled WGS sequence"/>
</dbReference>
<dbReference type="Proteomes" id="UP000321726">
    <property type="component" value="Unassembled WGS sequence"/>
</dbReference>
<evidence type="ECO:0000259" key="3">
    <source>
        <dbReference type="Pfam" id="PF04183"/>
    </source>
</evidence>
<dbReference type="InterPro" id="IPR007310">
    <property type="entry name" value="Aerobactin_biosyn_IucA/IucC_N"/>
</dbReference>
<dbReference type="GO" id="GO:0016881">
    <property type="term" value="F:acid-amino acid ligase activity"/>
    <property type="evidence" value="ECO:0007669"/>
    <property type="project" value="UniProtKB-ARBA"/>
</dbReference>
<reference evidence="6 7" key="1">
    <citation type="submission" date="2016-11" db="EMBL/GenBank/DDBJ databases">
        <authorList>
            <person name="Jaros S."/>
            <person name="Januszkiewicz K."/>
            <person name="Wedrychowicz H."/>
        </authorList>
    </citation>
    <scope>NUCLEOTIDE SEQUENCE [LARGE SCALE GENOMIC DNA]</scope>
    <source>
        <strain evidence="6 7">DSM 4740</strain>
    </source>
</reference>
<feature type="region of interest" description="Disordered" evidence="2">
    <location>
        <begin position="1"/>
        <end position="30"/>
    </location>
</feature>
<evidence type="ECO:0000256" key="1">
    <source>
        <dbReference type="ARBA" id="ARBA00004924"/>
    </source>
</evidence>
<dbReference type="EMBL" id="BJXU01000171">
    <property type="protein sequence ID" value="GEN25877.1"/>
    <property type="molecule type" value="Genomic_DNA"/>
</dbReference>
<accession>A0A1M7CTE8</accession>
<dbReference type="EMBL" id="FRCA01000002">
    <property type="protein sequence ID" value="SHL70598.1"/>
    <property type="molecule type" value="Genomic_DNA"/>
</dbReference>
<dbReference type="AlphaFoldDB" id="A0A1M7CTE8"/>
<organism evidence="6 7">
    <name type="scientific">Halomonas cupida</name>
    <dbReference type="NCBI Taxonomy" id="44933"/>
    <lineage>
        <taxon>Bacteria</taxon>
        <taxon>Pseudomonadati</taxon>
        <taxon>Pseudomonadota</taxon>
        <taxon>Gammaproteobacteria</taxon>
        <taxon>Oceanospirillales</taxon>
        <taxon>Halomonadaceae</taxon>
        <taxon>Halomonas</taxon>
    </lineage>
</organism>
<keyword evidence="8" id="KW-1185">Reference proteome</keyword>
<comment type="pathway">
    <text evidence="1">Siderophore biosynthesis.</text>
</comment>
<dbReference type="InterPro" id="IPR037455">
    <property type="entry name" value="LucA/IucC-like"/>
</dbReference>
<evidence type="ECO:0000313" key="8">
    <source>
        <dbReference type="Proteomes" id="UP000321726"/>
    </source>
</evidence>
<evidence type="ECO:0000259" key="4">
    <source>
        <dbReference type="Pfam" id="PF06276"/>
    </source>
</evidence>
<evidence type="ECO:0000313" key="5">
    <source>
        <dbReference type="EMBL" id="GEN25877.1"/>
    </source>
</evidence>
<protein>
    <submittedName>
        <fullName evidence="5">Siderophore biosynthesis protein IucA</fullName>
    </submittedName>
    <submittedName>
        <fullName evidence="6">Siderophore synthetase component</fullName>
    </submittedName>
</protein>
<evidence type="ECO:0000256" key="2">
    <source>
        <dbReference type="SAM" id="MobiDB-lite"/>
    </source>
</evidence>